<name>A0A2T3BDM2_AMORE</name>
<feature type="non-terminal residue" evidence="1">
    <location>
        <position position="291"/>
    </location>
</feature>
<accession>A0A2T3BDM2</accession>
<evidence type="ECO:0000313" key="1">
    <source>
        <dbReference type="EMBL" id="PSS27509.1"/>
    </source>
</evidence>
<sequence>KPLPGFDLANTPPYPWRPWRAGKFHMTMGLRKMPEEDWLILDNLYEKEQEFRRHLLETNRNGVMQVLPVAEEACQETLEYIVAFLTRRFPSQFQRPKGKPDYIHNLITNRTFRITAPYEEHPLAVAAQLVMEDINLLLQGEGDDPNQYYLCASYSMGPAGWYLEERIGWPLHKLHHPVPMWQEKLRKAMERFFLTLQVSKPVQRNNFFTQANDTMFQQEPFPSSMTPPPRVEDIRIRYERQTLRRLPRSNAVLFMVRTYFLPVVDLLDEKESLYAFREAVNAWPPEMATYK</sequence>
<dbReference type="Pfam" id="PF11927">
    <property type="entry name" value="HODM_asu-like"/>
    <property type="match status" value="1"/>
</dbReference>
<dbReference type="InterPro" id="IPR021848">
    <property type="entry name" value="HODM_asu-like"/>
</dbReference>
<dbReference type="EMBL" id="KZ679006">
    <property type="protein sequence ID" value="PSS27509.1"/>
    <property type="molecule type" value="Genomic_DNA"/>
</dbReference>
<evidence type="ECO:0008006" key="3">
    <source>
        <dbReference type="Google" id="ProtNLM"/>
    </source>
</evidence>
<gene>
    <name evidence="1" type="ORF">M430DRAFT_82927</name>
</gene>
<proteinExistence type="predicted"/>
<dbReference type="AlphaFoldDB" id="A0A2T3BDM2"/>
<reference evidence="1 2" key="1">
    <citation type="journal article" date="2018" name="New Phytol.">
        <title>Comparative genomics and transcriptomics depict ericoid mycorrhizal fungi as versatile saprotrophs and plant mutualists.</title>
        <authorList>
            <person name="Martino E."/>
            <person name="Morin E."/>
            <person name="Grelet G.A."/>
            <person name="Kuo A."/>
            <person name="Kohler A."/>
            <person name="Daghino S."/>
            <person name="Barry K.W."/>
            <person name="Cichocki N."/>
            <person name="Clum A."/>
            <person name="Dockter R.B."/>
            <person name="Hainaut M."/>
            <person name="Kuo R.C."/>
            <person name="LaButti K."/>
            <person name="Lindahl B.D."/>
            <person name="Lindquist E.A."/>
            <person name="Lipzen A."/>
            <person name="Khouja H.R."/>
            <person name="Magnuson J."/>
            <person name="Murat C."/>
            <person name="Ohm R.A."/>
            <person name="Singer S.W."/>
            <person name="Spatafora J.W."/>
            <person name="Wang M."/>
            <person name="Veneault-Fourrey C."/>
            <person name="Henrissat B."/>
            <person name="Grigoriev I.V."/>
            <person name="Martin F.M."/>
            <person name="Perotto S."/>
        </authorList>
    </citation>
    <scope>NUCLEOTIDE SEQUENCE [LARGE SCALE GENOMIC DNA]</scope>
    <source>
        <strain evidence="1 2">ATCC 22711</strain>
    </source>
</reference>
<keyword evidence="2" id="KW-1185">Reference proteome</keyword>
<protein>
    <recommendedName>
        <fullName evidence="3">DUF3445 domain-containing protein</fullName>
    </recommendedName>
</protein>
<feature type="non-terminal residue" evidence="1">
    <location>
        <position position="1"/>
    </location>
</feature>
<dbReference type="InParanoid" id="A0A2T3BDM2"/>
<dbReference type="Proteomes" id="UP000241818">
    <property type="component" value="Unassembled WGS sequence"/>
</dbReference>
<dbReference type="GeneID" id="36577691"/>
<organism evidence="1 2">
    <name type="scientific">Amorphotheca resinae ATCC 22711</name>
    <dbReference type="NCBI Taxonomy" id="857342"/>
    <lineage>
        <taxon>Eukaryota</taxon>
        <taxon>Fungi</taxon>
        <taxon>Dikarya</taxon>
        <taxon>Ascomycota</taxon>
        <taxon>Pezizomycotina</taxon>
        <taxon>Leotiomycetes</taxon>
        <taxon>Helotiales</taxon>
        <taxon>Amorphothecaceae</taxon>
        <taxon>Amorphotheca</taxon>
    </lineage>
</organism>
<dbReference type="STRING" id="857342.A0A2T3BDM2"/>
<dbReference type="OrthoDB" id="5043642at2759"/>
<dbReference type="RefSeq" id="XP_024725034.1">
    <property type="nucleotide sequence ID" value="XM_024869610.1"/>
</dbReference>
<evidence type="ECO:0000313" key="2">
    <source>
        <dbReference type="Proteomes" id="UP000241818"/>
    </source>
</evidence>